<dbReference type="SMART" id="SM00320">
    <property type="entry name" value="WD40"/>
    <property type="match status" value="4"/>
</dbReference>
<dbReference type="InterPro" id="IPR036322">
    <property type="entry name" value="WD40_repeat_dom_sf"/>
</dbReference>
<dbReference type="PROSITE" id="PS50873">
    <property type="entry name" value="PEROXIDASE_4"/>
    <property type="match status" value="1"/>
</dbReference>
<dbReference type="Proteomes" id="UP001210925">
    <property type="component" value="Unassembled WGS sequence"/>
</dbReference>
<dbReference type="SUPFAM" id="SSF48113">
    <property type="entry name" value="Heme-dependent peroxidases"/>
    <property type="match status" value="1"/>
</dbReference>
<dbReference type="InterPro" id="IPR019794">
    <property type="entry name" value="Peroxidases_AS"/>
</dbReference>
<dbReference type="InterPro" id="IPR052778">
    <property type="entry name" value="Centrosome-WD_assoc"/>
</dbReference>
<dbReference type="InterPro" id="IPR002016">
    <property type="entry name" value="Haem_peroxidase"/>
</dbReference>
<dbReference type="AlphaFoldDB" id="A0AAD5UK52"/>
<evidence type="ECO:0000256" key="8">
    <source>
        <dbReference type="RuleBase" id="RU363051"/>
    </source>
</evidence>
<dbReference type="SUPFAM" id="SSF50978">
    <property type="entry name" value="WD40 repeat-like"/>
    <property type="match status" value="1"/>
</dbReference>
<dbReference type="GO" id="GO:0005815">
    <property type="term" value="C:microtubule organizing center"/>
    <property type="evidence" value="ECO:0007669"/>
    <property type="project" value="TreeGrafter"/>
</dbReference>
<evidence type="ECO:0000256" key="4">
    <source>
        <dbReference type="ARBA" id="ARBA00022617"/>
    </source>
</evidence>
<dbReference type="GO" id="GO:0006979">
    <property type="term" value="P:response to oxidative stress"/>
    <property type="evidence" value="ECO:0007669"/>
    <property type="project" value="InterPro"/>
</dbReference>
<accession>A0AAD5UK52</accession>
<dbReference type="InterPro" id="IPR015943">
    <property type="entry name" value="WD40/YVTN_repeat-like_dom_sf"/>
</dbReference>
<keyword evidence="4" id="KW-0349">Heme</keyword>
<proteinExistence type="inferred from homology"/>
<evidence type="ECO:0000259" key="10">
    <source>
        <dbReference type="PROSITE" id="PS50873"/>
    </source>
</evidence>
<dbReference type="PROSITE" id="PS00436">
    <property type="entry name" value="PEROXIDASE_2"/>
    <property type="match status" value="1"/>
</dbReference>
<comment type="similarity">
    <text evidence="2">Belongs to the peroxidase family. Cytochrome c peroxidase subfamily.</text>
</comment>
<evidence type="ECO:0000256" key="6">
    <source>
        <dbReference type="ARBA" id="ARBA00023002"/>
    </source>
</evidence>
<dbReference type="GO" id="GO:1990810">
    <property type="term" value="P:microtubule anchoring at mitotic spindle pole body"/>
    <property type="evidence" value="ECO:0007669"/>
    <property type="project" value="TreeGrafter"/>
</dbReference>
<keyword evidence="5" id="KW-0479">Metal-binding</keyword>
<evidence type="ECO:0000256" key="3">
    <source>
        <dbReference type="ARBA" id="ARBA00022559"/>
    </source>
</evidence>
<evidence type="ECO:0000256" key="5">
    <source>
        <dbReference type="ARBA" id="ARBA00022723"/>
    </source>
</evidence>
<keyword evidence="7" id="KW-0408">Iron</keyword>
<dbReference type="EMBL" id="JADGKB010000030">
    <property type="protein sequence ID" value="KAJ3258145.1"/>
    <property type="molecule type" value="Genomic_DNA"/>
</dbReference>
<name>A0AAD5UK52_9FUNG</name>
<evidence type="ECO:0000256" key="2">
    <source>
        <dbReference type="ARBA" id="ARBA00005997"/>
    </source>
</evidence>
<sequence>MADFTEIFKQTDRLCRFSPNGEYIATAVQQRLVVREAHSLQILSLFNCNDLIQEVQWAKDSDLLLVGSYKQAKFQIWSLHDEKWTANVEEGIVGCVKLIWAPDARHVLSFSDYQVYSVNIVTDNGMVTDYKKVGRFPTESCDLEDLRWSPDGRFIAVWTSLSQYHVYLYYPDGRLVADYSAYDYGLGIKAATWSPSSQILAVGSFDEKCRLLNHYSWKPLIELSHEKQVAEKNIPCYKEIDLVQVNGNTRSWASNVKPKLSYEVKKTPCSVPTINVDPEKPNPKVGISTIAFNCTGNLLLTRNEKQPNALWIWDMINLKQMALIQQTQPIKAVAWNPLVKERLAFCCASGLLYLWEYGLGCDAIEVPAVDRPASKLSTEATIIPYQSGLKEFLIGLFKGTRLDVKMVFLSDSVHLTIHGPSLVLPTALPYLQGRIAYEFEGVVMDWSELNLVGAAELFDGIMVESNIVQDLSELIDNKLQGMPASGKFKSLDEFYMELQNHDLSNEDIIEIRRCFNKNKIKLGHLAKLDRGFLKDCGLPKMQLTQLLVIYSVYAACPFAGEHKVAKRSANWQVNYKNTLDNAEWDQIKAEIQPIINQGFGPLLVRLSWHDAGTYDAASNTGGPHATMRFAPVANYEANNGLGSARNMLAPIKSRHPGISYADLWSFAGAVAVSNIGGPTIQWRPGRNDAVDSSDSLTPDGRLPDADLGAAHLRSIFYRMGFGDREIVALSGGHNLGATHLGNSGYDGLWTSNPGSFGNEFFTRLNNDFFSNYQTETLSSGKTQYHDSSNKMMLPTDVSLIQDPSFTGFVQTYASDKNAFYGDFKAAFQRLQELGVGGGLGSPVETRFGVPTTGHDNTPNPPPVPTKPQTTQGTVASTAALPKTTKDATSTTSAAVPAASSSISASVSAGETAAPATGTTKPTPNSAVKSFSLVGLVISLFLL</sequence>
<reference evidence="11" key="1">
    <citation type="submission" date="2020-05" db="EMBL/GenBank/DDBJ databases">
        <title>Phylogenomic resolution of chytrid fungi.</title>
        <authorList>
            <person name="Stajich J.E."/>
            <person name="Amses K."/>
            <person name="Simmons R."/>
            <person name="Seto K."/>
            <person name="Myers J."/>
            <person name="Bonds A."/>
            <person name="Quandt C.A."/>
            <person name="Barry K."/>
            <person name="Liu P."/>
            <person name="Grigoriev I."/>
            <person name="Longcore J.E."/>
            <person name="James T.Y."/>
        </authorList>
    </citation>
    <scope>NUCLEOTIDE SEQUENCE</scope>
    <source>
        <strain evidence="11">PLAUS21</strain>
    </source>
</reference>
<dbReference type="InterPro" id="IPR010255">
    <property type="entry name" value="Haem_peroxidase_sf"/>
</dbReference>
<dbReference type="PRINTS" id="PR00459">
    <property type="entry name" value="ASPEROXIDASE"/>
</dbReference>
<evidence type="ECO:0000313" key="12">
    <source>
        <dbReference type="Proteomes" id="UP001210925"/>
    </source>
</evidence>
<dbReference type="PRINTS" id="PR00458">
    <property type="entry name" value="PEROXIDASE"/>
</dbReference>
<dbReference type="GO" id="GO:0004601">
    <property type="term" value="F:peroxidase activity"/>
    <property type="evidence" value="ECO:0007669"/>
    <property type="project" value="UniProtKB-KW"/>
</dbReference>
<dbReference type="Gene3D" id="1.10.520.10">
    <property type="match status" value="1"/>
</dbReference>
<evidence type="ECO:0000256" key="7">
    <source>
        <dbReference type="ARBA" id="ARBA00023004"/>
    </source>
</evidence>
<feature type="domain" description="Plant heme peroxidase family profile" evidence="10">
    <location>
        <begin position="658"/>
        <end position="846"/>
    </location>
</feature>
<dbReference type="Gene3D" id="1.10.420.10">
    <property type="entry name" value="Peroxidase, domain 2"/>
    <property type="match status" value="1"/>
</dbReference>
<feature type="region of interest" description="Disordered" evidence="9">
    <location>
        <begin position="683"/>
        <end position="702"/>
    </location>
</feature>
<organism evidence="11 12">
    <name type="scientific">Boothiomyces macroporosus</name>
    <dbReference type="NCBI Taxonomy" id="261099"/>
    <lineage>
        <taxon>Eukaryota</taxon>
        <taxon>Fungi</taxon>
        <taxon>Fungi incertae sedis</taxon>
        <taxon>Chytridiomycota</taxon>
        <taxon>Chytridiomycota incertae sedis</taxon>
        <taxon>Chytridiomycetes</taxon>
        <taxon>Rhizophydiales</taxon>
        <taxon>Terramycetaceae</taxon>
        <taxon>Boothiomyces</taxon>
    </lineage>
</organism>
<dbReference type="Gene3D" id="2.130.10.10">
    <property type="entry name" value="YVTN repeat-like/Quinoprotein amine dehydrogenase"/>
    <property type="match status" value="2"/>
</dbReference>
<dbReference type="PANTHER" id="PTHR16220:SF0">
    <property type="entry name" value="WD REPEAT-CONTAINING PROTEIN WRAP73"/>
    <property type="match status" value="1"/>
</dbReference>
<dbReference type="InterPro" id="IPR001680">
    <property type="entry name" value="WD40_rpt"/>
</dbReference>
<dbReference type="GO" id="GO:1990811">
    <property type="term" value="C:MWP complex"/>
    <property type="evidence" value="ECO:0007669"/>
    <property type="project" value="TreeGrafter"/>
</dbReference>
<gene>
    <name evidence="11" type="primary">WRAP73</name>
    <name evidence="11" type="ORF">HK103_003963</name>
</gene>
<evidence type="ECO:0000313" key="11">
    <source>
        <dbReference type="EMBL" id="KAJ3258145.1"/>
    </source>
</evidence>
<dbReference type="EC" id="1.11.1.-" evidence="8"/>
<dbReference type="Pfam" id="PF00141">
    <property type="entry name" value="peroxidase"/>
    <property type="match status" value="1"/>
</dbReference>
<dbReference type="GO" id="GO:0020037">
    <property type="term" value="F:heme binding"/>
    <property type="evidence" value="ECO:0007669"/>
    <property type="project" value="UniProtKB-UniRule"/>
</dbReference>
<keyword evidence="6 8" id="KW-0560">Oxidoreductase</keyword>
<protein>
    <recommendedName>
        <fullName evidence="8">Peroxidase</fullName>
        <ecNumber evidence="8">1.11.1.-</ecNumber>
    </recommendedName>
</protein>
<keyword evidence="3 8" id="KW-0575">Peroxidase</keyword>
<keyword evidence="12" id="KW-1185">Reference proteome</keyword>
<evidence type="ECO:0000256" key="9">
    <source>
        <dbReference type="SAM" id="MobiDB-lite"/>
    </source>
</evidence>
<comment type="caution">
    <text evidence="11">The sequence shown here is derived from an EMBL/GenBank/DDBJ whole genome shotgun (WGS) entry which is preliminary data.</text>
</comment>
<dbReference type="InterPro" id="IPR002207">
    <property type="entry name" value="Peroxidase_I"/>
</dbReference>
<feature type="region of interest" description="Disordered" evidence="9">
    <location>
        <begin position="848"/>
        <end position="894"/>
    </location>
</feature>
<dbReference type="GO" id="GO:0046872">
    <property type="term" value="F:metal ion binding"/>
    <property type="evidence" value="ECO:0007669"/>
    <property type="project" value="UniProtKB-UniRule"/>
</dbReference>
<dbReference type="PANTHER" id="PTHR16220">
    <property type="entry name" value="WD REPEAT PROTEIN 8-RELATED"/>
    <property type="match status" value="1"/>
</dbReference>
<evidence type="ECO:0000256" key="1">
    <source>
        <dbReference type="ARBA" id="ARBA00003917"/>
    </source>
</evidence>
<comment type="function">
    <text evidence="1">Destroys radicals which are normally produced within the cells and which are toxic to biological systems.</text>
</comment>